<evidence type="ECO:0000256" key="1">
    <source>
        <dbReference type="ARBA" id="ARBA00004651"/>
    </source>
</evidence>
<dbReference type="Proteomes" id="UP000037953">
    <property type="component" value="Unassembled WGS sequence"/>
</dbReference>
<feature type="transmembrane region" description="Helical" evidence="6">
    <location>
        <begin position="31"/>
        <end position="49"/>
    </location>
</feature>
<feature type="transmembrane region" description="Helical" evidence="6">
    <location>
        <begin position="61"/>
        <end position="81"/>
    </location>
</feature>
<evidence type="ECO:0000256" key="4">
    <source>
        <dbReference type="ARBA" id="ARBA00022989"/>
    </source>
</evidence>
<feature type="transmembrane region" description="Helical" evidence="6">
    <location>
        <begin position="290"/>
        <end position="313"/>
    </location>
</feature>
<name>A0A0N0IUT0_CHRID</name>
<keyword evidence="4 6" id="KW-1133">Transmembrane helix</keyword>
<dbReference type="PANTHER" id="PTHR30250">
    <property type="entry name" value="PST FAMILY PREDICTED COLANIC ACID TRANSPORTER"/>
    <property type="match status" value="1"/>
</dbReference>
<feature type="transmembrane region" description="Helical" evidence="6">
    <location>
        <begin position="334"/>
        <end position="356"/>
    </location>
</feature>
<organism evidence="7 8">
    <name type="scientific">Chryseobacterium indologenes</name>
    <name type="common">Flavobacterium indologenes</name>
    <dbReference type="NCBI Taxonomy" id="253"/>
    <lineage>
        <taxon>Bacteria</taxon>
        <taxon>Pseudomonadati</taxon>
        <taxon>Bacteroidota</taxon>
        <taxon>Flavobacteriia</taxon>
        <taxon>Flavobacteriales</taxon>
        <taxon>Weeksellaceae</taxon>
        <taxon>Chryseobacterium group</taxon>
        <taxon>Chryseobacterium</taxon>
    </lineage>
</organism>
<dbReference type="PATRIC" id="fig|253.9.peg.1549"/>
<comment type="caution">
    <text evidence="7">The sequence shown here is derived from an EMBL/GenBank/DDBJ whole genome shotgun (WGS) entry which is preliminary data.</text>
</comment>
<reference evidence="7 8" key="1">
    <citation type="journal article" date="2015" name="Genom Data">
        <title>Draft genome sequence of a multidrug-resistant Chryseobacterium indologenes isolate from Malaysia.</title>
        <authorList>
            <person name="Yu C.Y."/>
            <person name="Ang G.Y."/>
            <person name="Cheng H.J."/>
            <person name="Cheong Y.M."/>
            <person name="Yin W.F."/>
            <person name="Chan K.G."/>
        </authorList>
    </citation>
    <scope>NUCLEOTIDE SEQUENCE [LARGE SCALE GENOMIC DNA]</scope>
    <source>
        <strain evidence="7 8">CI_885</strain>
    </source>
</reference>
<evidence type="ECO:0008006" key="9">
    <source>
        <dbReference type="Google" id="ProtNLM"/>
    </source>
</evidence>
<dbReference type="PANTHER" id="PTHR30250:SF11">
    <property type="entry name" value="O-ANTIGEN TRANSPORTER-RELATED"/>
    <property type="match status" value="1"/>
</dbReference>
<protein>
    <recommendedName>
        <fullName evidence="9">Polysaccharide biosynthesis protein</fullName>
    </recommendedName>
</protein>
<feature type="transmembrane region" description="Helical" evidence="6">
    <location>
        <begin position="401"/>
        <end position="420"/>
    </location>
</feature>
<dbReference type="InterPro" id="IPR002797">
    <property type="entry name" value="Polysacc_synth"/>
</dbReference>
<accession>A0A0N0IUT0</accession>
<keyword evidence="5 6" id="KW-0472">Membrane</keyword>
<feature type="transmembrane region" description="Helical" evidence="6">
    <location>
        <begin position="362"/>
        <end position="389"/>
    </location>
</feature>
<feature type="transmembrane region" description="Helical" evidence="6">
    <location>
        <begin position="426"/>
        <end position="447"/>
    </location>
</feature>
<dbReference type="Pfam" id="PF01943">
    <property type="entry name" value="Polysacc_synt"/>
    <property type="match status" value="1"/>
</dbReference>
<dbReference type="RefSeq" id="WP_062701931.1">
    <property type="nucleotide sequence ID" value="NZ_LJOD01000014.1"/>
</dbReference>
<evidence type="ECO:0000256" key="6">
    <source>
        <dbReference type="SAM" id="Phobius"/>
    </source>
</evidence>
<reference evidence="8" key="2">
    <citation type="submission" date="2015-09" db="EMBL/GenBank/DDBJ databases">
        <title>Draft genome sequence of a multidrug-resistant Chryseobacterium indologenes isolate from Malaysia.</title>
        <authorList>
            <person name="Yu C.Y."/>
            <person name="Ang G.Y."/>
            <person name="Chan K.-G."/>
        </authorList>
    </citation>
    <scope>NUCLEOTIDE SEQUENCE [LARGE SCALE GENOMIC DNA]</scope>
    <source>
        <strain evidence="8">CI_885</strain>
    </source>
</reference>
<feature type="transmembrane region" description="Helical" evidence="6">
    <location>
        <begin position="250"/>
        <end position="270"/>
    </location>
</feature>
<comment type="subcellular location">
    <subcellularLocation>
        <location evidence="1">Cell membrane</location>
        <topology evidence="1">Multi-pass membrane protein</topology>
    </subcellularLocation>
</comment>
<evidence type="ECO:0000256" key="5">
    <source>
        <dbReference type="ARBA" id="ARBA00023136"/>
    </source>
</evidence>
<feature type="transmembrane region" description="Helical" evidence="6">
    <location>
        <begin position="109"/>
        <end position="130"/>
    </location>
</feature>
<dbReference type="AlphaFoldDB" id="A0A0N0IUT0"/>
<evidence type="ECO:0000313" key="7">
    <source>
        <dbReference type="EMBL" id="KPE49852.1"/>
    </source>
</evidence>
<keyword evidence="3 6" id="KW-0812">Transmembrane</keyword>
<evidence type="ECO:0000256" key="2">
    <source>
        <dbReference type="ARBA" id="ARBA00022475"/>
    </source>
</evidence>
<dbReference type="GO" id="GO:0005886">
    <property type="term" value="C:plasma membrane"/>
    <property type="evidence" value="ECO:0007669"/>
    <property type="project" value="UniProtKB-SubCell"/>
</dbReference>
<feature type="transmembrane region" description="Helical" evidence="6">
    <location>
        <begin position="208"/>
        <end position="229"/>
    </location>
</feature>
<gene>
    <name evidence="7" type="ORF">AOB46_17985</name>
</gene>
<dbReference type="InterPro" id="IPR050833">
    <property type="entry name" value="Poly_Biosynth_Transport"/>
</dbReference>
<feature type="transmembrane region" description="Helical" evidence="6">
    <location>
        <begin position="184"/>
        <end position="202"/>
    </location>
</feature>
<dbReference type="OrthoDB" id="512217at2"/>
<sequence length="454" mass="50830">MFTQLKNTTLGYLSSFFKNGDNRSIKAKKNIFFLFITRLLSLPISFLILPLTIKYVDAESYGVWLTLSSIVGWMSFFDIGLNNGLRNKLTESLAIGDISRARQYVSTTYAILTLISVGIFAVFFFANLFINWSDLLKVSTGLSSELSKVAIISVGYFCARFVLSTIHIILLAYQSPAKASLQTLAEQAVSLIVIFLLTKYTTGSLTNLAYGLCIAPVIILIFFNLSSFYTKLKEIKPSLSSVNFSLTKDLMGVGFKFFIIQIAGIIQYQTANFIIIRNYGADDVTVYNIVFKYFSILTMLMAIFMTPLWSAVTDAYAKKDYQWIKSAENKYRKIAIGLTLIGFVMLMASNIVYDLWLGKAHITIPFSISLCMFLFTALSFFGSVYCIILNGISALDVQFKASLVSPFLFIGLTMLFIKVFNWGVESVIIAATISNFNAIILAPIQYLKIFKNKS</sequence>
<keyword evidence="2" id="KW-1003">Cell membrane</keyword>
<proteinExistence type="predicted"/>
<evidence type="ECO:0000256" key="3">
    <source>
        <dbReference type="ARBA" id="ARBA00022692"/>
    </source>
</evidence>
<feature type="transmembrane region" description="Helical" evidence="6">
    <location>
        <begin position="150"/>
        <end position="172"/>
    </location>
</feature>
<evidence type="ECO:0000313" key="8">
    <source>
        <dbReference type="Proteomes" id="UP000037953"/>
    </source>
</evidence>
<dbReference type="EMBL" id="LJOD01000014">
    <property type="protein sequence ID" value="KPE49852.1"/>
    <property type="molecule type" value="Genomic_DNA"/>
</dbReference>